<sequence>MGYSSGARPAIRKRRLPAALRLLLICLVIGLGLAVAALPAATGVLALLS</sequence>
<keyword evidence="1" id="KW-1133">Transmembrane helix</keyword>
<keyword evidence="1" id="KW-0472">Membrane</keyword>
<dbReference type="EMBL" id="BSSD01000001">
    <property type="protein sequence ID" value="GLW90047.1"/>
    <property type="molecule type" value="Genomic_DNA"/>
</dbReference>
<protein>
    <submittedName>
        <fullName evidence="2">Uncharacterized protein</fullName>
    </submittedName>
</protein>
<evidence type="ECO:0000313" key="3">
    <source>
        <dbReference type="Proteomes" id="UP001165042"/>
    </source>
</evidence>
<reference evidence="2" key="1">
    <citation type="submission" date="2023-02" db="EMBL/GenBank/DDBJ databases">
        <title>Actinokineospora globicatena NBRC 15670.</title>
        <authorList>
            <person name="Ichikawa N."/>
            <person name="Sato H."/>
            <person name="Tonouchi N."/>
        </authorList>
    </citation>
    <scope>NUCLEOTIDE SEQUENCE</scope>
    <source>
        <strain evidence="2">NBRC 15670</strain>
    </source>
</reference>
<accession>A0A9W6V648</accession>
<dbReference type="AlphaFoldDB" id="A0A9W6V648"/>
<comment type="caution">
    <text evidence="2">The sequence shown here is derived from an EMBL/GenBank/DDBJ whole genome shotgun (WGS) entry which is preliminary data.</text>
</comment>
<evidence type="ECO:0000256" key="1">
    <source>
        <dbReference type="SAM" id="Phobius"/>
    </source>
</evidence>
<evidence type="ECO:0000313" key="2">
    <source>
        <dbReference type="EMBL" id="GLW90047.1"/>
    </source>
</evidence>
<proteinExistence type="predicted"/>
<feature type="transmembrane region" description="Helical" evidence="1">
    <location>
        <begin position="20"/>
        <end position="48"/>
    </location>
</feature>
<organism evidence="2 3">
    <name type="scientific">Actinokineospora globicatena</name>
    <dbReference type="NCBI Taxonomy" id="103729"/>
    <lineage>
        <taxon>Bacteria</taxon>
        <taxon>Bacillati</taxon>
        <taxon>Actinomycetota</taxon>
        <taxon>Actinomycetes</taxon>
        <taxon>Pseudonocardiales</taxon>
        <taxon>Pseudonocardiaceae</taxon>
        <taxon>Actinokineospora</taxon>
    </lineage>
</organism>
<keyword evidence="1" id="KW-0812">Transmembrane</keyword>
<keyword evidence="3" id="KW-1185">Reference proteome</keyword>
<name>A0A9W6V648_9PSEU</name>
<gene>
    <name evidence="2" type="ORF">Aglo03_08630</name>
</gene>
<dbReference type="Proteomes" id="UP001165042">
    <property type="component" value="Unassembled WGS sequence"/>
</dbReference>
<dbReference type="RefSeq" id="WP_253837294.1">
    <property type="nucleotide sequence ID" value="NZ_BAAAVC010000002.1"/>
</dbReference>